<dbReference type="InterPro" id="IPR029063">
    <property type="entry name" value="SAM-dependent_MTases_sf"/>
</dbReference>
<dbReference type="AlphaFoldDB" id="A0A3A6W8H3"/>
<accession>A0A3A6W8H3</accession>
<proteinExistence type="predicted"/>
<name>A0A3A6W8H3_LEGPN</name>
<keyword evidence="3" id="KW-0489">Methyltransferase</keyword>
<dbReference type="Proteomes" id="UP000277145">
    <property type="component" value="Unassembled WGS sequence"/>
</dbReference>
<protein>
    <submittedName>
        <fullName evidence="3">Class I SAM-dependent methyltransferase</fullName>
    </submittedName>
</protein>
<dbReference type="GO" id="GO:0008168">
    <property type="term" value="F:methyltransferase activity"/>
    <property type="evidence" value="ECO:0007669"/>
    <property type="project" value="UniProtKB-KW"/>
</dbReference>
<comment type="caution">
    <text evidence="3">The sequence shown here is derived from an EMBL/GenBank/DDBJ whole genome shotgun (WGS) entry which is preliminary data.</text>
</comment>
<dbReference type="Pfam" id="PF13649">
    <property type="entry name" value="Methyltransf_25"/>
    <property type="match status" value="1"/>
</dbReference>
<sequence>MSMSKLNKTRVYEVYDEIINWFDDARTKNLMESEYLNLIVNAIPPKSSILDLGCGTGEPIAQFFIEKGFKVTGVDGSQKMIELCRKRFPDERWIVSDMRDINLQQQFDAILAWHSFFHLDHDSQRNMFKIFESHTKPGGVLAFTSGEEEGEVWSDNGGQQLYHASLSTKEYESLLKNSSFKVLVHKVCDPECGEATVWVAQKI</sequence>
<dbReference type="EMBL" id="QWDR01000002">
    <property type="protein sequence ID" value="RJY29810.1"/>
    <property type="molecule type" value="Genomic_DNA"/>
</dbReference>
<evidence type="ECO:0000256" key="1">
    <source>
        <dbReference type="ARBA" id="ARBA00022679"/>
    </source>
</evidence>
<evidence type="ECO:0000259" key="2">
    <source>
        <dbReference type="Pfam" id="PF13649"/>
    </source>
</evidence>
<reference evidence="3 4" key="1">
    <citation type="submission" date="2018-08" db="EMBL/GenBank/DDBJ databases">
        <title>Genome Sequences of Legionella pneumophila subsp. pneumophila Isolates, Recovered from a Drinking Water System in a Large Builging.</title>
        <authorList>
            <person name="Gomez-Alvarez V."/>
            <person name="Boczek L."/>
            <person name="King D."/>
            <person name="Pemberton A."/>
            <person name="Pfaller S."/>
            <person name="Rodgers M."/>
            <person name="Santodomingo J."/>
            <person name="Revetta R."/>
        </authorList>
    </citation>
    <scope>NUCLEOTIDE SEQUENCE [LARGE SCALE GENOMIC DNA]</scope>
    <source>
        <strain evidence="3 4">L01C.1</strain>
    </source>
</reference>
<dbReference type="PANTHER" id="PTHR43861">
    <property type="entry name" value="TRANS-ACONITATE 2-METHYLTRANSFERASE-RELATED"/>
    <property type="match status" value="1"/>
</dbReference>
<evidence type="ECO:0000313" key="4">
    <source>
        <dbReference type="Proteomes" id="UP000277145"/>
    </source>
</evidence>
<dbReference type="InterPro" id="IPR041698">
    <property type="entry name" value="Methyltransf_25"/>
</dbReference>
<organism evidence="3 4">
    <name type="scientific">Legionella pneumophila subsp. pneumophila</name>
    <dbReference type="NCBI Taxonomy" id="91891"/>
    <lineage>
        <taxon>Bacteria</taxon>
        <taxon>Pseudomonadati</taxon>
        <taxon>Pseudomonadota</taxon>
        <taxon>Gammaproteobacteria</taxon>
        <taxon>Legionellales</taxon>
        <taxon>Legionellaceae</taxon>
        <taxon>Legionella</taxon>
    </lineage>
</organism>
<feature type="domain" description="Methyltransferase" evidence="2">
    <location>
        <begin position="49"/>
        <end position="139"/>
    </location>
</feature>
<gene>
    <name evidence="3" type="ORF">D1H98_12355</name>
</gene>
<dbReference type="CDD" id="cd02440">
    <property type="entry name" value="AdoMet_MTases"/>
    <property type="match status" value="1"/>
</dbReference>
<keyword evidence="1 3" id="KW-0808">Transferase</keyword>
<dbReference type="SUPFAM" id="SSF53335">
    <property type="entry name" value="S-adenosyl-L-methionine-dependent methyltransferases"/>
    <property type="match status" value="1"/>
</dbReference>
<dbReference type="GO" id="GO:0032259">
    <property type="term" value="P:methylation"/>
    <property type="evidence" value="ECO:0007669"/>
    <property type="project" value="UniProtKB-KW"/>
</dbReference>
<dbReference type="Gene3D" id="3.40.50.150">
    <property type="entry name" value="Vaccinia Virus protein VP39"/>
    <property type="match status" value="1"/>
</dbReference>
<evidence type="ECO:0000313" key="3">
    <source>
        <dbReference type="EMBL" id="RJY29810.1"/>
    </source>
</evidence>